<sequence>MAWVREPNNIVPIMTSNTTPRGVAFASSEGAANVAAAAYNNNLGTAWYPKQSPLTPPPWKLGYEFVEPARIYGYTILSWILVGWAPKNWTFEGWTGTAWKVLHTRTNITAWSTTTPNRYLFTNTEKYLKYQLNVTASNTTNTLWICKLEMLGDPLPEPTANLLIPQAIGCF</sequence>
<name>I8TQP1_9FIRM</name>
<evidence type="ECO:0000313" key="2">
    <source>
        <dbReference type="Proteomes" id="UP000005361"/>
    </source>
</evidence>
<accession>I8TQP1</accession>
<dbReference type="Gene3D" id="2.60.120.260">
    <property type="entry name" value="Galactose-binding domain-like"/>
    <property type="match status" value="1"/>
</dbReference>
<reference evidence="1 2" key="1">
    <citation type="journal article" date="2015" name="Genome Announc.">
        <title>Complete Genome Sequence of Pelosinus fermentans JBW45, a Member of a Remarkably Competitive Group of Negativicutes in the Firmicutes Phylum.</title>
        <authorList>
            <person name="De Leon K.B."/>
            <person name="Utturkar S.M."/>
            <person name="Camilleri L.B."/>
            <person name="Elias D.A."/>
            <person name="Arkin A.P."/>
            <person name="Fields M.W."/>
            <person name="Brown S.D."/>
            <person name="Wall J.D."/>
        </authorList>
    </citation>
    <scope>NUCLEOTIDE SEQUENCE [LARGE SCALE GENOMIC DNA]</scope>
    <source>
        <strain evidence="1 2">JBW45</strain>
    </source>
</reference>
<dbReference type="EMBL" id="CP010978">
    <property type="protein sequence ID" value="AJQ26932.1"/>
    <property type="molecule type" value="Genomic_DNA"/>
</dbReference>
<dbReference type="KEGG" id="pft:JBW_01582"/>
<proteinExistence type="predicted"/>
<dbReference type="RefSeq" id="WP_007959752.1">
    <property type="nucleotide sequence ID" value="NZ_CP010978.1"/>
</dbReference>
<dbReference type="AlphaFoldDB" id="I8TQP1"/>
<evidence type="ECO:0008006" key="3">
    <source>
        <dbReference type="Google" id="ProtNLM"/>
    </source>
</evidence>
<dbReference type="OrthoDB" id="7182479at2"/>
<dbReference type="Proteomes" id="UP000005361">
    <property type="component" value="Chromosome"/>
</dbReference>
<evidence type="ECO:0000313" key="1">
    <source>
        <dbReference type="EMBL" id="AJQ26932.1"/>
    </source>
</evidence>
<dbReference type="SUPFAM" id="SSF49785">
    <property type="entry name" value="Galactose-binding domain-like"/>
    <property type="match status" value="1"/>
</dbReference>
<reference evidence="2" key="2">
    <citation type="submission" date="2015-02" db="EMBL/GenBank/DDBJ databases">
        <title>Complete Genome Sequence of Pelosinus fermentans JBW45.</title>
        <authorList>
            <person name="De Leon K.B."/>
            <person name="Utturkar S.M."/>
            <person name="Camilleri L.B."/>
            <person name="Arkin A.P."/>
            <person name="Fields M.W."/>
            <person name="Brown S.D."/>
            <person name="Wall J.D."/>
        </authorList>
    </citation>
    <scope>NUCLEOTIDE SEQUENCE [LARGE SCALE GENOMIC DNA]</scope>
    <source>
        <strain evidence="2">JBW45</strain>
    </source>
</reference>
<dbReference type="HOGENOM" id="CLU_1561441_0_0_9"/>
<protein>
    <recommendedName>
        <fullName evidence="3">Coagulation factor 5/8 type domain protein</fullName>
    </recommendedName>
</protein>
<organism evidence="1 2">
    <name type="scientific">Pelosinus fermentans JBW45</name>
    <dbReference type="NCBI Taxonomy" id="1192197"/>
    <lineage>
        <taxon>Bacteria</taxon>
        <taxon>Bacillati</taxon>
        <taxon>Bacillota</taxon>
        <taxon>Negativicutes</taxon>
        <taxon>Selenomonadales</taxon>
        <taxon>Sporomusaceae</taxon>
        <taxon>Pelosinus</taxon>
    </lineage>
</organism>
<gene>
    <name evidence="1" type="ORF">JBW_01582</name>
</gene>
<dbReference type="STRING" id="1192197.JBW_01582"/>
<dbReference type="InterPro" id="IPR008979">
    <property type="entry name" value="Galactose-bd-like_sf"/>
</dbReference>